<dbReference type="AlphaFoldDB" id="A0A284VL78"/>
<dbReference type="Proteomes" id="UP000218615">
    <property type="component" value="Unassembled WGS sequence"/>
</dbReference>
<dbReference type="InterPro" id="IPR036291">
    <property type="entry name" value="NAD(P)-bd_dom_sf"/>
</dbReference>
<dbReference type="PANTHER" id="PTHR42940">
    <property type="entry name" value="ALCOHOL DEHYDROGENASE 1-RELATED"/>
    <property type="match status" value="1"/>
</dbReference>
<evidence type="ECO:0000256" key="2">
    <source>
        <dbReference type="ARBA" id="ARBA00008072"/>
    </source>
</evidence>
<evidence type="ECO:0000256" key="3">
    <source>
        <dbReference type="ARBA" id="ARBA00022723"/>
    </source>
</evidence>
<dbReference type="GO" id="GO:0044281">
    <property type="term" value="P:small molecule metabolic process"/>
    <property type="evidence" value="ECO:0007669"/>
    <property type="project" value="UniProtKB-ARBA"/>
</dbReference>
<evidence type="ECO:0000256" key="4">
    <source>
        <dbReference type="ARBA" id="ARBA00022833"/>
    </source>
</evidence>
<dbReference type="EMBL" id="FZMP01000059">
    <property type="protein sequence ID" value="SNQ60031.1"/>
    <property type="molecule type" value="Genomic_DNA"/>
</dbReference>
<dbReference type="SUPFAM" id="SSF50129">
    <property type="entry name" value="GroES-like"/>
    <property type="match status" value="1"/>
</dbReference>
<evidence type="ECO:0000259" key="6">
    <source>
        <dbReference type="Pfam" id="PF08240"/>
    </source>
</evidence>
<dbReference type="PANTHER" id="PTHR42940:SF8">
    <property type="entry name" value="VACUOLAR PROTEIN SORTING-ASSOCIATED PROTEIN 11"/>
    <property type="match status" value="1"/>
</dbReference>
<dbReference type="GO" id="GO:0043168">
    <property type="term" value="F:anion binding"/>
    <property type="evidence" value="ECO:0007669"/>
    <property type="project" value="UniProtKB-ARBA"/>
</dbReference>
<dbReference type="Gene3D" id="3.90.180.10">
    <property type="entry name" value="Medium-chain alcohol dehydrogenases, catalytic domain"/>
    <property type="match status" value="1"/>
</dbReference>
<name>A0A284VL78_9EURY</name>
<dbReference type="InterPro" id="IPR011032">
    <property type="entry name" value="GroES-like_sf"/>
</dbReference>
<evidence type="ECO:0000313" key="7">
    <source>
        <dbReference type="EMBL" id="SNQ60031.1"/>
    </source>
</evidence>
<evidence type="ECO:0000256" key="5">
    <source>
        <dbReference type="ARBA" id="ARBA00023002"/>
    </source>
</evidence>
<protein>
    <submittedName>
        <fullName evidence="7">Putative alcohol dehydrogenase AdhA</fullName>
        <ecNumber evidence="7">1.1.1.1</ecNumber>
    </submittedName>
</protein>
<comment type="similarity">
    <text evidence="2">Belongs to the zinc-containing alcohol dehydrogenase family.</text>
</comment>
<comment type="cofactor">
    <cofactor evidence="1">
        <name>Zn(2+)</name>
        <dbReference type="ChEBI" id="CHEBI:29105"/>
    </cofactor>
</comment>
<dbReference type="GO" id="GO:0005737">
    <property type="term" value="C:cytoplasm"/>
    <property type="evidence" value="ECO:0007669"/>
    <property type="project" value="TreeGrafter"/>
</dbReference>
<evidence type="ECO:0000313" key="8">
    <source>
        <dbReference type="Proteomes" id="UP000218615"/>
    </source>
</evidence>
<sequence>MKAMILEKIIPSIEEEPGPLRMVELPVPDFGPKQILVKISACGICHTELDEIEGRLLPKLPVIPGHQIVGKVADRGKDAKKFNIGDRVGIGWIYSSCGKCFHCRRGNENLCERFQSTGCDADGGYAEYTVVSEDFAYPIPERLTDSRAAPLLCAGAVGYRALKLSGVGDGQTIGVYGFGASAHIVIQVVKYKFPDCRVFVFTRSKEHRELAKNWEPTGLEYPGISRLGSIIALLILPRWE</sequence>
<keyword evidence="4" id="KW-0862">Zinc</keyword>
<gene>
    <name evidence="7" type="ORF">MNV_1510024</name>
</gene>
<dbReference type="RefSeq" id="WP_218837908.1">
    <property type="nucleotide sequence ID" value="NZ_FZMP01000059.1"/>
</dbReference>
<keyword evidence="8" id="KW-1185">Reference proteome</keyword>
<dbReference type="GO" id="GO:0030554">
    <property type="term" value="F:adenyl nucleotide binding"/>
    <property type="evidence" value="ECO:0007669"/>
    <property type="project" value="UniProtKB-ARBA"/>
</dbReference>
<dbReference type="Gene3D" id="3.40.50.720">
    <property type="entry name" value="NAD(P)-binding Rossmann-like Domain"/>
    <property type="match status" value="1"/>
</dbReference>
<keyword evidence="5 7" id="KW-0560">Oxidoreductase</keyword>
<accession>A0A284VL78</accession>
<dbReference type="GO" id="GO:0004022">
    <property type="term" value="F:alcohol dehydrogenase (NAD+) activity"/>
    <property type="evidence" value="ECO:0007669"/>
    <property type="project" value="UniProtKB-EC"/>
</dbReference>
<proteinExistence type="inferred from homology"/>
<dbReference type="Pfam" id="PF08240">
    <property type="entry name" value="ADH_N"/>
    <property type="match status" value="1"/>
</dbReference>
<organism evidence="7 8">
    <name type="scientific">Candidatus Methanoperedens nitratireducens</name>
    <dbReference type="NCBI Taxonomy" id="1392998"/>
    <lineage>
        <taxon>Archaea</taxon>
        <taxon>Methanobacteriati</taxon>
        <taxon>Methanobacteriota</taxon>
        <taxon>Stenosarchaea group</taxon>
        <taxon>Methanomicrobia</taxon>
        <taxon>Methanosarcinales</taxon>
        <taxon>ANME-2 cluster</taxon>
        <taxon>Candidatus Methanoperedentaceae</taxon>
        <taxon>Candidatus Methanoperedens</taxon>
    </lineage>
</organism>
<dbReference type="OrthoDB" id="75495at2157"/>
<feature type="domain" description="Alcohol dehydrogenase-like N-terminal" evidence="6">
    <location>
        <begin position="31"/>
        <end position="141"/>
    </location>
</feature>
<reference evidence="8" key="1">
    <citation type="submission" date="2017-06" db="EMBL/GenBank/DDBJ databases">
        <authorList>
            <person name="Cremers G."/>
        </authorList>
    </citation>
    <scope>NUCLEOTIDE SEQUENCE [LARGE SCALE GENOMIC DNA]</scope>
</reference>
<dbReference type="InterPro" id="IPR013154">
    <property type="entry name" value="ADH-like_N"/>
</dbReference>
<dbReference type="SUPFAM" id="SSF51735">
    <property type="entry name" value="NAD(P)-binding Rossmann-fold domains"/>
    <property type="match status" value="1"/>
</dbReference>
<dbReference type="EC" id="1.1.1.1" evidence="7"/>
<evidence type="ECO:0000256" key="1">
    <source>
        <dbReference type="ARBA" id="ARBA00001947"/>
    </source>
</evidence>
<keyword evidence="3" id="KW-0479">Metal-binding</keyword>
<dbReference type="GO" id="GO:0046872">
    <property type="term" value="F:metal ion binding"/>
    <property type="evidence" value="ECO:0007669"/>
    <property type="project" value="UniProtKB-KW"/>
</dbReference>